<evidence type="ECO:0000313" key="5">
    <source>
        <dbReference type="RefSeq" id="XP_026193737.1"/>
    </source>
</evidence>
<feature type="compositionally biased region" description="Polar residues" evidence="2">
    <location>
        <begin position="67"/>
        <end position="84"/>
    </location>
</feature>
<dbReference type="InterPro" id="IPR018247">
    <property type="entry name" value="EF_Hand_1_Ca_BS"/>
</dbReference>
<feature type="region of interest" description="Disordered" evidence="2">
    <location>
        <begin position="64"/>
        <end position="110"/>
    </location>
</feature>
<evidence type="ECO:0000313" key="4">
    <source>
        <dbReference type="Proteomes" id="UP000515125"/>
    </source>
</evidence>
<feature type="compositionally biased region" description="Pro residues" evidence="2">
    <location>
        <begin position="92"/>
        <end position="108"/>
    </location>
</feature>
<feature type="compositionally biased region" description="Basic and acidic residues" evidence="2">
    <location>
        <begin position="253"/>
        <end position="264"/>
    </location>
</feature>
<gene>
    <name evidence="5" type="primary">LOC34623160</name>
</gene>
<feature type="domain" description="EF-hand" evidence="3">
    <location>
        <begin position="661"/>
        <end position="696"/>
    </location>
</feature>
<dbReference type="Gene3D" id="1.10.238.10">
    <property type="entry name" value="EF-hand"/>
    <property type="match status" value="1"/>
</dbReference>
<dbReference type="InterPro" id="IPR002048">
    <property type="entry name" value="EF_hand_dom"/>
</dbReference>
<dbReference type="SUPFAM" id="SSF47473">
    <property type="entry name" value="EF-hand"/>
    <property type="match status" value="1"/>
</dbReference>
<dbReference type="Proteomes" id="UP000515125">
    <property type="component" value="Unplaced"/>
</dbReference>
<protein>
    <submittedName>
        <fullName evidence="5">Uncharacterized protein LOC34623160</fullName>
    </submittedName>
</protein>
<dbReference type="GeneID" id="34623160"/>
<dbReference type="RefSeq" id="XP_026193737.1">
    <property type="nucleotide sequence ID" value="XM_026337952.1"/>
</dbReference>
<dbReference type="InterPro" id="IPR011992">
    <property type="entry name" value="EF-hand-dom_pair"/>
</dbReference>
<feature type="region of interest" description="Disordered" evidence="2">
    <location>
        <begin position="253"/>
        <end position="302"/>
    </location>
</feature>
<feature type="region of interest" description="Disordered" evidence="2">
    <location>
        <begin position="361"/>
        <end position="437"/>
    </location>
</feature>
<keyword evidence="1" id="KW-0106">Calcium</keyword>
<feature type="domain" description="EF-hand" evidence="3">
    <location>
        <begin position="617"/>
        <end position="652"/>
    </location>
</feature>
<dbReference type="GO" id="GO:0005509">
    <property type="term" value="F:calcium ion binding"/>
    <property type="evidence" value="ECO:0007669"/>
    <property type="project" value="InterPro"/>
</dbReference>
<dbReference type="PROSITE" id="PS50222">
    <property type="entry name" value="EF_HAND_2"/>
    <property type="match status" value="2"/>
</dbReference>
<dbReference type="OrthoDB" id="349427at2759"/>
<feature type="region of interest" description="Disordered" evidence="2">
    <location>
        <begin position="187"/>
        <end position="207"/>
    </location>
</feature>
<feature type="region of interest" description="Disordered" evidence="2">
    <location>
        <begin position="130"/>
        <end position="154"/>
    </location>
</feature>
<keyword evidence="4" id="KW-1185">Reference proteome</keyword>
<organism evidence="4 5">
    <name type="scientific">Cyclospora cayetanensis</name>
    <dbReference type="NCBI Taxonomy" id="88456"/>
    <lineage>
        <taxon>Eukaryota</taxon>
        <taxon>Sar</taxon>
        <taxon>Alveolata</taxon>
        <taxon>Apicomplexa</taxon>
        <taxon>Conoidasida</taxon>
        <taxon>Coccidia</taxon>
        <taxon>Eucoccidiorida</taxon>
        <taxon>Eimeriorina</taxon>
        <taxon>Eimeriidae</taxon>
        <taxon>Cyclospora</taxon>
    </lineage>
</organism>
<reference evidence="5" key="1">
    <citation type="submission" date="2025-08" db="UniProtKB">
        <authorList>
            <consortium name="RefSeq"/>
        </authorList>
    </citation>
    <scope>IDENTIFICATION</scope>
</reference>
<name>A0A6P6S246_9EIME</name>
<feature type="compositionally biased region" description="Polar residues" evidence="2">
    <location>
        <begin position="528"/>
        <end position="539"/>
    </location>
</feature>
<accession>A0A6P6S246</accession>
<feature type="region of interest" description="Disordered" evidence="2">
    <location>
        <begin position="229"/>
        <end position="248"/>
    </location>
</feature>
<sequence>MDEARGPPRGPQTGGQSLTGSSFSKLTRLVTRQSAKITDKIAKAASNDALHGAAVSATALQQRGFPYSSSTSFDASEYPSSFDESLQRMPPHLLPPPPPPIPPPPPLPAELLSATRAGAHLTEAISRGNFGGAHKAPFPPSAKTEDAPLYPSLPTDLPGSYASLQQPCVTAAAAAIRQTVEDSSTPAAAAPAAAAPYDPSAPYDPYDAWQTQLQGRSQQQECRQSFCLKNPLDAPPQRARPLTDAPPRSIESRSLMEHQQQQEKHHQHHQQQQHQQHQQQQHEVRQREDVEDQKNRLTGGFKTYTARTGAAMEAHGEHVPEEEDLVGNEHLQQTPLEHQASLLGAMGAALGRVVDRFIKPLDGKRPLGAPWRDASSEVSSEESRSHSEEEEEAASAGYSEAGGASSPMSRQRPSHRGKTRHCKEKEPSEEEEPRSGAAVVLSNLGETARALLQVAAAAPVAAAAAAAAAVEAAAAAGEGSEGEDDALYLRNAEATAAKRQAAAASAEVALNKSGEAVEEEGSPDASGNGLSVASASGSSPLAEGGNPLALRHRQEELFKEWRPFGCLWREMLKEDCCVEPVQSLQALYDAFATSTPEEGMKRSEFLNLFKAFPRCLPQREHQDFLFDAIDRKQNGTLPFKDFRWGIYCCGPSVQQDLTKARGRLRLQLLYRAYDVDNDGLLNREELQCLLCHLHAVSTHPADRALSEEQAKARAAVRR</sequence>
<dbReference type="PROSITE" id="PS00018">
    <property type="entry name" value="EF_HAND_1"/>
    <property type="match status" value="1"/>
</dbReference>
<feature type="region of interest" description="Disordered" evidence="2">
    <location>
        <begin position="512"/>
        <end position="546"/>
    </location>
</feature>
<evidence type="ECO:0000256" key="2">
    <source>
        <dbReference type="SAM" id="MobiDB-lite"/>
    </source>
</evidence>
<proteinExistence type="predicted"/>
<feature type="compositionally biased region" description="Basic and acidic residues" evidence="2">
    <location>
        <begin position="280"/>
        <end position="295"/>
    </location>
</feature>
<feature type="region of interest" description="Disordered" evidence="2">
    <location>
        <begin position="1"/>
        <end position="25"/>
    </location>
</feature>
<dbReference type="AlphaFoldDB" id="A0A6P6S246"/>
<feature type="compositionally biased region" description="Basic residues" evidence="2">
    <location>
        <begin position="412"/>
        <end position="422"/>
    </location>
</feature>
<evidence type="ECO:0000256" key="1">
    <source>
        <dbReference type="ARBA" id="ARBA00022837"/>
    </source>
</evidence>
<feature type="compositionally biased region" description="Low complexity" evidence="2">
    <location>
        <begin position="394"/>
        <end position="406"/>
    </location>
</feature>
<evidence type="ECO:0000259" key="3">
    <source>
        <dbReference type="PROSITE" id="PS50222"/>
    </source>
</evidence>